<proteinExistence type="predicted"/>
<organism evidence="4 5">
    <name type="scientific">Nephila pilipes</name>
    <name type="common">Giant wood spider</name>
    <name type="synonym">Nephila maculata</name>
    <dbReference type="NCBI Taxonomy" id="299642"/>
    <lineage>
        <taxon>Eukaryota</taxon>
        <taxon>Metazoa</taxon>
        <taxon>Ecdysozoa</taxon>
        <taxon>Arthropoda</taxon>
        <taxon>Chelicerata</taxon>
        <taxon>Arachnida</taxon>
        <taxon>Araneae</taxon>
        <taxon>Araneomorphae</taxon>
        <taxon>Entelegynae</taxon>
        <taxon>Araneoidea</taxon>
        <taxon>Nephilidae</taxon>
        <taxon>Nephila</taxon>
    </lineage>
</organism>
<feature type="domain" description="K Homology" evidence="3">
    <location>
        <begin position="19"/>
        <end position="102"/>
    </location>
</feature>
<reference evidence="4" key="1">
    <citation type="submission" date="2020-08" db="EMBL/GenBank/DDBJ databases">
        <title>Multicomponent nature underlies the extraordinary mechanical properties of spider dragline silk.</title>
        <authorList>
            <person name="Kono N."/>
            <person name="Nakamura H."/>
            <person name="Mori M."/>
            <person name="Yoshida Y."/>
            <person name="Ohtoshi R."/>
            <person name="Malay A.D."/>
            <person name="Moran D.A.P."/>
            <person name="Tomita M."/>
            <person name="Numata K."/>
            <person name="Arakawa K."/>
        </authorList>
    </citation>
    <scope>NUCLEOTIDE SEQUENCE</scope>
</reference>
<dbReference type="CDD" id="cd22407">
    <property type="entry name" value="KH-I_Vigilin_rpt3"/>
    <property type="match status" value="1"/>
</dbReference>
<dbReference type="EMBL" id="BMAW01096739">
    <property type="protein sequence ID" value="GFS76295.1"/>
    <property type="molecule type" value="Genomic_DNA"/>
</dbReference>
<evidence type="ECO:0000313" key="5">
    <source>
        <dbReference type="Proteomes" id="UP000887013"/>
    </source>
</evidence>
<name>A0A8X6T2T4_NEPPI</name>
<dbReference type="InterPro" id="IPR036612">
    <property type="entry name" value="KH_dom_type_1_sf"/>
</dbReference>
<dbReference type="PANTHER" id="PTHR10627">
    <property type="entry name" value="SCP160"/>
    <property type="match status" value="1"/>
</dbReference>
<keyword evidence="1" id="KW-0677">Repeat</keyword>
<keyword evidence="5" id="KW-1185">Reference proteome</keyword>
<evidence type="ECO:0000256" key="2">
    <source>
        <dbReference type="PROSITE-ProRule" id="PRU00117"/>
    </source>
</evidence>
<dbReference type="CDD" id="cd22408">
    <property type="entry name" value="KH-I_Vigilin_rpt4"/>
    <property type="match status" value="1"/>
</dbReference>
<dbReference type="SMART" id="SM00322">
    <property type="entry name" value="KH"/>
    <property type="match status" value="1"/>
</dbReference>
<keyword evidence="2" id="KW-0694">RNA-binding</keyword>
<evidence type="ECO:0000259" key="3">
    <source>
        <dbReference type="SMART" id="SM00322"/>
    </source>
</evidence>
<gene>
    <name evidence="4" type="primary">Hdlbp_3</name>
    <name evidence="4" type="ORF">NPIL_180171</name>
</gene>
<dbReference type="InterPro" id="IPR004087">
    <property type="entry name" value="KH_dom"/>
</dbReference>
<dbReference type="SUPFAM" id="SSF54791">
    <property type="entry name" value="Eukaryotic type KH-domain (KH-domain type I)"/>
    <property type="match status" value="3"/>
</dbReference>
<dbReference type="Pfam" id="PF00013">
    <property type="entry name" value="KH_1"/>
    <property type="match status" value="2"/>
</dbReference>
<protein>
    <submittedName>
        <fullName evidence="4">Vigilin</fullName>
    </submittedName>
</protein>
<dbReference type="AlphaFoldDB" id="A0A8X6T2T4"/>
<evidence type="ECO:0000313" key="4">
    <source>
        <dbReference type="EMBL" id="GFS76295.1"/>
    </source>
</evidence>
<sequence length="143" mass="16072">MYHPFIIGPFNETVNQIIKETKIRINIPPASVMKNELTIAGEKEAVANYIIGPPGQNIQEILQETNVSFDLPPPDVQSDTITLRGEQAKLDPALTLVYSKANSVKTEYMDIPSWLHKYIIGKKDANIKHVTRDLSKVQVKAFK</sequence>
<comment type="caution">
    <text evidence="4">The sequence shown here is derived from an EMBL/GenBank/DDBJ whole genome shotgun (WGS) entry which is preliminary data.</text>
</comment>
<dbReference type="PANTHER" id="PTHR10627:SF31">
    <property type="entry name" value="DODECA-SATELLITE-BINDING PROTEIN 1, ISOFORM A"/>
    <property type="match status" value="1"/>
</dbReference>
<dbReference type="OrthoDB" id="8357622at2759"/>
<evidence type="ECO:0000256" key="1">
    <source>
        <dbReference type="ARBA" id="ARBA00022737"/>
    </source>
</evidence>
<dbReference type="Proteomes" id="UP000887013">
    <property type="component" value="Unassembled WGS sequence"/>
</dbReference>
<accession>A0A8X6T2T4</accession>
<dbReference type="GO" id="GO:0010468">
    <property type="term" value="P:regulation of gene expression"/>
    <property type="evidence" value="ECO:0007669"/>
    <property type="project" value="UniProtKB-ARBA"/>
</dbReference>
<dbReference type="PROSITE" id="PS50084">
    <property type="entry name" value="KH_TYPE_1"/>
    <property type="match status" value="2"/>
</dbReference>
<dbReference type="Gene3D" id="3.30.1370.10">
    <property type="entry name" value="K Homology domain, type 1"/>
    <property type="match status" value="3"/>
</dbReference>
<dbReference type="GO" id="GO:0003729">
    <property type="term" value="F:mRNA binding"/>
    <property type="evidence" value="ECO:0007669"/>
    <property type="project" value="TreeGrafter"/>
</dbReference>
<dbReference type="InterPro" id="IPR004088">
    <property type="entry name" value="KH_dom_type_1"/>
</dbReference>